<name>A0AC34FRU2_9BILA</name>
<accession>A0AC34FRU2</accession>
<dbReference type="Proteomes" id="UP000887579">
    <property type="component" value="Unplaced"/>
</dbReference>
<protein>
    <submittedName>
        <fullName evidence="2">Uncharacterized protein</fullName>
    </submittedName>
</protein>
<reference evidence="2" key="1">
    <citation type="submission" date="2022-11" db="UniProtKB">
        <authorList>
            <consortium name="WormBaseParasite"/>
        </authorList>
    </citation>
    <scope>IDENTIFICATION</scope>
</reference>
<dbReference type="WBParaSite" id="ES5_v2.g20042.t1">
    <property type="protein sequence ID" value="ES5_v2.g20042.t1"/>
    <property type="gene ID" value="ES5_v2.g20042"/>
</dbReference>
<evidence type="ECO:0000313" key="1">
    <source>
        <dbReference type="Proteomes" id="UP000887579"/>
    </source>
</evidence>
<sequence length="253" mass="28075">MRDKVLKKTETKAKKDGKNNKNNETEEDGFIRDKNGEILCCIPMVPCNKKGHPLPESLEDGGVKLCCTNNCAYSKHLVHPECFESLEQGLITMLSNQKTGKKGLIKAWLESQNEQLFDPLCDKKDKKFKLKANLPALTVAVKKGAAPPPDFHELDTHYISSHSPPPSKKIDDKYGPPPETKARKPSIDDTVVSKPPLAKKISVEFASIKPSIAKPVEKPVKKVPVEYAPIEPTDFPKLVEDSPKLRQVSFLVG</sequence>
<proteinExistence type="predicted"/>
<evidence type="ECO:0000313" key="2">
    <source>
        <dbReference type="WBParaSite" id="ES5_v2.g20042.t1"/>
    </source>
</evidence>
<organism evidence="1 2">
    <name type="scientific">Panagrolaimus sp. ES5</name>
    <dbReference type="NCBI Taxonomy" id="591445"/>
    <lineage>
        <taxon>Eukaryota</taxon>
        <taxon>Metazoa</taxon>
        <taxon>Ecdysozoa</taxon>
        <taxon>Nematoda</taxon>
        <taxon>Chromadorea</taxon>
        <taxon>Rhabditida</taxon>
        <taxon>Tylenchina</taxon>
        <taxon>Panagrolaimomorpha</taxon>
        <taxon>Panagrolaimoidea</taxon>
        <taxon>Panagrolaimidae</taxon>
        <taxon>Panagrolaimus</taxon>
    </lineage>
</organism>